<gene>
    <name evidence="2" type="ORF">Cco03nite_59680</name>
</gene>
<organism evidence="2 3">
    <name type="scientific">Catellatospora coxensis</name>
    <dbReference type="NCBI Taxonomy" id="310354"/>
    <lineage>
        <taxon>Bacteria</taxon>
        <taxon>Bacillati</taxon>
        <taxon>Actinomycetota</taxon>
        <taxon>Actinomycetes</taxon>
        <taxon>Micromonosporales</taxon>
        <taxon>Micromonosporaceae</taxon>
        <taxon>Catellatospora</taxon>
    </lineage>
</organism>
<name>A0A8J3KZY0_9ACTN</name>
<dbReference type="InterPro" id="IPR053141">
    <property type="entry name" value="Mycobact_SerProt_Inhib_Rv3364c"/>
</dbReference>
<keyword evidence="3" id="KW-1185">Reference proteome</keyword>
<dbReference type="PANTHER" id="PTHR36222">
    <property type="entry name" value="SERINE PROTEASE INHIBITOR RV3364C"/>
    <property type="match status" value="1"/>
</dbReference>
<sequence length="144" mass="15069">MISPVHQISNEAQQFNWLLTRFAADTAGVSAVIAVSADGLLMAMSAEQTRSEADRLAAIVSAVNSLANGTSRLYDLGASRKVIIDLERGYLLISAISGSSTLGVLARSEANLGDLAYEMAVFANRTAGVLTPGLINELKSVVGE</sequence>
<dbReference type="PANTHER" id="PTHR36222:SF1">
    <property type="entry name" value="SERINE PROTEASE INHIBITOR RV3364C"/>
    <property type="match status" value="1"/>
</dbReference>
<accession>A0A8J3KZY0</accession>
<dbReference type="RefSeq" id="WP_203696054.1">
    <property type="nucleotide sequence ID" value="NZ_BAAALC010000082.1"/>
</dbReference>
<dbReference type="EMBL" id="BONI01000061">
    <property type="protein sequence ID" value="GIG09268.1"/>
    <property type="molecule type" value="Genomic_DNA"/>
</dbReference>
<feature type="domain" description="Roadblock/LAMTOR2" evidence="1">
    <location>
        <begin position="16"/>
        <end position="106"/>
    </location>
</feature>
<dbReference type="Gene3D" id="3.30.450.30">
    <property type="entry name" value="Dynein light chain 2a, cytoplasmic"/>
    <property type="match status" value="1"/>
</dbReference>
<proteinExistence type="predicted"/>
<dbReference type="Pfam" id="PF03259">
    <property type="entry name" value="Robl_LC7"/>
    <property type="match status" value="1"/>
</dbReference>
<evidence type="ECO:0000259" key="1">
    <source>
        <dbReference type="SMART" id="SM00960"/>
    </source>
</evidence>
<dbReference type="AlphaFoldDB" id="A0A8J3KZY0"/>
<dbReference type="SMART" id="SM00960">
    <property type="entry name" value="Robl_LC7"/>
    <property type="match status" value="1"/>
</dbReference>
<comment type="caution">
    <text evidence="2">The sequence shown here is derived from an EMBL/GenBank/DDBJ whole genome shotgun (WGS) entry which is preliminary data.</text>
</comment>
<protein>
    <submittedName>
        <fullName evidence="2">Dynein regulation protein LC7</fullName>
    </submittedName>
</protein>
<evidence type="ECO:0000313" key="3">
    <source>
        <dbReference type="Proteomes" id="UP000630887"/>
    </source>
</evidence>
<dbReference type="InterPro" id="IPR004942">
    <property type="entry name" value="Roadblock/LAMTOR2_dom"/>
</dbReference>
<reference evidence="2 3" key="1">
    <citation type="submission" date="2021-01" db="EMBL/GenBank/DDBJ databases">
        <title>Whole genome shotgun sequence of Catellatospora coxensis NBRC 107359.</title>
        <authorList>
            <person name="Komaki H."/>
            <person name="Tamura T."/>
        </authorList>
    </citation>
    <scope>NUCLEOTIDE SEQUENCE [LARGE SCALE GENOMIC DNA]</scope>
    <source>
        <strain evidence="2 3">NBRC 107359</strain>
    </source>
</reference>
<dbReference type="Proteomes" id="UP000630887">
    <property type="component" value="Unassembled WGS sequence"/>
</dbReference>
<dbReference type="SUPFAM" id="SSF103196">
    <property type="entry name" value="Roadblock/LC7 domain"/>
    <property type="match status" value="1"/>
</dbReference>
<evidence type="ECO:0000313" key="2">
    <source>
        <dbReference type="EMBL" id="GIG09268.1"/>
    </source>
</evidence>